<dbReference type="EMBL" id="MU003715">
    <property type="protein sequence ID" value="KAF2803973.1"/>
    <property type="molecule type" value="Genomic_DNA"/>
</dbReference>
<reference evidence="2 4" key="1">
    <citation type="journal article" date="2020" name="Stud. Mycol.">
        <title>101 Dothideomycetes genomes: a test case for predicting lifestyles and emergence of pathogens.</title>
        <authorList>
            <person name="Haridas S."/>
            <person name="Albert R."/>
            <person name="Binder M."/>
            <person name="Bloem J."/>
            <person name="Labutti K."/>
            <person name="Salamov A."/>
            <person name="Andreopoulos B."/>
            <person name="Baker S."/>
            <person name="Barry K."/>
            <person name="Bills G."/>
            <person name="Bluhm B."/>
            <person name="Cannon C."/>
            <person name="Castanera R."/>
            <person name="Culley D."/>
            <person name="Daum C."/>
            <person name="Ezra D."/>
            <person name="Gonzalez J."/>
            <person name="Henrissat B."/>
            <person name="Kuo A."/>
            <person name="Liang C."/>
            <person name="Lipzen A."/>
            <person name="Lutzoni F."/>
            <person name="Magnuson J."/>
            <person name="Mondo S."/>
            <person name="Nolan M."/>
            <person name="Ohm R."/>
            <person name="Pangilinan J."/>
            <person name="Park H.-J."/>
            <person name="Ramirez L."/>
            <person name="Alfaro M."/>
            <person name="Sun H."/>
            <person name="Tritt A."/>
            <person name="Yoshinaga Y."/>
            <person name="Zwiers L.-H."/>
            <person name="Turgeon B."/>
            <person name="Goodwin S."/>
            <person name="Spatafora J."/>
            <person name="Crous P."/>
            <person name="Grigoriev I."/>
        </authorList>
    </citation>
    <scope>NUCLEOTIDE SEQUENCE</scope>
    <source>
        <strain evidence="2 4">CBS 304.34</strain>
    </source>
</reference>
<keyword evidence="3" id="KW-1185">Reference proteome</keyword>
<organism evidence="2">
    <name type="scientific">Mytilinidion resinicola</name>
    <dbReference type="NCBI Taxonomy" id="574789"/>
    <lineage>
        <taxon>Eukaryota</taxon>
        <taxon>Fungi</taxon>
        <taxon>Dikarya</taxon>
        <taxon>Ascomycota</taxon>
        <taxon>Pezizomycotina</taxon>
        <taxon>Dothideomycetes</taxon>
        <taxon>Pleosporomycetidae</taxon>
        <taxon>Mytilinidiales</taxon>
        <taxon>Mytilinidiaceae</taxon>
        <taxon>Mytilinidion</taxon>
    </lineage>
</organism>
<evidence type="ECO:0000256" key="1">
    <source>
        <dbReference type="SAM" id="SignalP"/>
    </source>
</evidence>
<evidence type="ECO:0000313" key="2">
    <source>
        <dbReference type="EMBL" id="KAF2803973.1"/>
    </source>
</evidence>
<evidence type="ECO:0008006" key="5">
    <source>
        <dbReference type="Google" id="ProtNLM"/>
    </source>
</evidence>
<dbReference type="Proteomes" id="UP000504636">
    <property type="component" value="Unplaced"/>
</dbReference>
<reference evidence="4" key="3">
    <citation type="submission" date="2025-04" db="UniProtKB">
        <authorList>
            <consortium name="RefSeq"/>
        </authorList>
    </citation>
    <scope>IDENTIFICATION</scope>
    <source>
        <strain evidence="4">CBS 304.34</strain>
    </source>
</reference>
<feature type="chain" id="PRO_5044628873" description="Secreted protein" evidence="1">
    <location>
        <begin position="20"/>
        <end position="138"/>
    </location>
</feature>
<gene>
    <name evidence="2 4" type="ORF">BDZ99DRAFT_575639</name>
</gene>
<dbReference type="AlphaFoldDB" id="A0A6A6Y619"/>
<dbReference type="GeneID" id="54469390"/>
<keyword evidence="1" id="KW-0732">Signal</keyword>
<feature type="signal peptide" evidence="1">
    <location>
        <begin position="1"/>
        <end position="19"/>
    </location>
</feature>
<evidence type="ECO:0000313" key="3">
    <source>
        <dbReference type="Proteomes" id="UP000504636"/>
    </source>
</evidence>
<sequence>MNAMSYALLVIVPSSLVVAAGWPTAVAPLGALKLNGQRFGFVLTSPPQTEHLLLHFLIAYEATFPSRAQPLPLHTVPLMSPDEEMLPDKPMVDMISHEWHTRRFSCFADALADWLNARWRKYENPPLVSRKCSPSALL</sequence>
<proteinExistence type="predicted"/>
<protein>
    <recommendedName>
        <fullName evidence="5">Secreted protein</fullName>
    </recommendedName>
</protein>
<name>A0A6A6Y619_9PEZI</name>
<accession>A0A6A6Y619</accession>
<dbReference type="OrthoDB" id="566138at2759"/>
<dbReference type="RefSeq" id="XP_033570937.1">
    <property type="nucleotide sequence ID" value="XM_033728497.1"/>
</dbReference>
<evidence type="ECO:0000313" key="4">
    <source>
        <dbReference type="RefSeq" id="XP_033570937.1"/>
    </source>
</evidence>
<reference evidence="4" key="2">
    <citation type="submission" date="2020-04" db="EMBL/GenBank/DDBJ databases">
        <authorList>
            <consortium name="NCBI Genome Project"/>
        </authorList>
    </citation>
    <scope>NUCLEOTIDE SEQUENCE</scope>
    <source>
        <strain evidence="4">CBS 304.34</strain>
    </source>
</reference>